<proteinExistence type="predicted"/>
<dbReference type="InterPro" id="IPR052030">
    <property type="entry name" value="Peptidase_M20/M20A_hydrolases"/>
</dbReference>
<gene>
    <name evidence="2" type="ORF">OS493_010105</name>
</gene>
<dbReference type="InterPro" id="IPR036264">
    <property type="entry name" value="Bact_exopeptidase_dim_dom"/>
</dbReference>
<dbReference type="SUPFAM" id="SSF53187">
    <property type="entry name" value="Zn-dependent exopeptidases"/>
    <property type="match status" value="2"/>
</dbReference>
<dbReference type="OrthoDB" id="6119954at2759"/>
<dbReference type="EMBL" id="MU827781">
    <property type="protein sequence ID" value="KAJ7337248.1"/>
    <property type="molecule type" value="Genomic_DNA"/>
</dbReference>
<evidence type="ECO:0000313" key="2">
    <source>
        <dbReference type="EMBL" id="KAJ7337248.1"/>
    </source>
</evidence>
<sequence>MMGMIKHHSVFKNTFKLVCVSGLKIALEAVNQKPKIKIVLLGTPAEEGGGGKVLMINNGCFKDIDFCMMVHPSPVDVLRPKALARDIVTVTYKGHAAHAAAFPWEGINALDAAVMAYTNISVLRQQMKPTWRVHGIITEGGVKPNIIPDRAQLSYFIRARTEEELEVLKERVTSCFEAAASGTGLKIALEAVNQKPKVKIVLLGTPAEEGGGGKVLMINNGCFKDIDFCMMVHPSPVDVLRPKTLARDIVTVTYKGHAAHAAACPWEGINALDAAVMAYNSISVLRQQMKPTWKVHGIFTEGGVKPNIIPDRAQLSYYIRAQTDEELEVLKEKVTSCFEAAASATGKLR</sequence>
<dbReference type="InterPro" id="IPR011650">
    <property type="entry name" value="Peptidase_M20_dimer"/>
</dbReference>
<dbReference type="PANTHER" id="PTHR30575:SF0">
    <property type="entry name" value="XAA-ARG DIPEPTIDASE"/>
    <property type="match status" value="1"/>
</dbReference>
<feature type="domain" description="Peptidase M20 dimerisation" evidence="1">
    <location>
        <begin position="251"/>
        <end position="342"/>
    </location>
</feature>
<dbReference type="Gene3D" id="3.30.70.360">
    <property type="match status" value="2"/>
</dbReference>
<dbReference type="PANTHER" id="PTHR30575">
    <property type="entry name" value="PEPTIDASE M20"/>
    <property type="match status" value="1"/>
</dbReference>
<evidence type="ECO:0000313" key="3">
    <source>
        <dbReference type="Proteomes" id="UP001163046"/>
    </source>
</evidence>
<protein>
    <recommendedName>
        <fullName evidence="1">Peptidase M20 dimerisation domain-containing protein</fullName>
    </recommendedName>
</protein>
<dbReference type="Pfam" id="PF07687">
    <property type="entry name" value="M20_dimer"/>
    <property type="match status" value="2"/>
</dbReference>
<organism evidence="2 3">
    <name type="scientific">Desmophyllum pertusum</name>
    <dbReference type="NCBI Taxonomy" id="174260"/>
    <lineage>
        <taxon>Eukaryota</taxon>
        <taxon>Metazoa</taxon>
        <taxon>Cnidaria</taxon>
        <taxon>Anthozoa</taxon>
        <taxon>Hexacorallia</taxon>
        <taxon>Scleractinia</taxon>
        <taxon>Caryophylliina</taxon>
        <taxon>Caryophylliidae</taxon>
        <taxon>Desmophyllum</taxon>
    </lineage>
</organism>
<dbReference type="Proteomes" id="UP001163046">
    <property type="component" value="Unassembled WGS sequence"/>
</dbReference>
<dbReference type="GO" id="GO:0016805">
    <property type="term" value="F:dipeptidase activity"/>
    <property type="evidence" value="ECO:0007669"/>
    <property type="project" value="TreeGrafter"/>
</dbReference>
<evidence type="ECO:0000259" key="1">
    <source>
        <dbReference type="Pfam" id="PF07687"/>
    </source>
</evidence>
<dbReference type="FunFam" id="3.30.70.360:FF:000004">
    <property type="entry name" value="Peptidase M20 domain-containing protein 2"/>
    <property type="match status" value="2"/>
</dbReference>
<name>A0A9W9YEL4_9CNID</name>
<reference evidence="2" key="1">
    <citation type="submission" date="2023-01" db="EMBL/GenBank/DDBJ databases">
        <title>Genome assembly of the deep-sea coral Lophelia pertusa.</title>
        <authorList>
            <person name="Herrera S."/>
            <person name="Cordes E."/>
        </authorList>
    </citation>
    <scope>NUCLEOTIDE SEQUENCE</scope>
    <source>
        <strain evidence="2">USNM1676648</strain>
        <tissue evidence="2">Polyp</tissue>
    </source>
</reference>
<feature type="domain" description="Peptidase M20 dimerisation" evidence="1">
    <location>
        <begin position="89"/>
        <end position="180"/>
    </location>
</feature>
<keyword evidence="3" id="KW-1185">Reference proteome</keyword>
<dbReference type="AlphaFoldDB" id="A0A9W9YEL4"/>
<comment type="caution">
    <text evidence="2">The sequence shown here is derived from an EMBL/GenBank/DDBJ whole genome shotgun (WGS) entry which is preliminary data.</text>
</comment>
<dbReference type="SUPFAM" id="SSF55031">
    <property type="entry name" value="Bacterial exopeptidase dimerisation domain"/>
    <property type="match status" value="2"/>
</dbReference>
<accession>A0A9W9YEL4</accession>